<dbReference type="InterPro" id="IPR006204">
    <property type="entry name" value="GHMP_kinase_N_dom"/>
</dbReference>
<dbReference type="InterPro" id="IPR004422">
    <property type="entry name" value="RFAP_synthase"/>
</dbReference>
<dbReference type="GO" id="GO:0005524">
    <property type="term" value="F:ATP binding"/>
    <property type="evidence" value="ECO:0007669"/>
    <property type="project" value="InterPro"/>
</dbReference>
<proteinExistence type="predicted"/>
<sequence>MITLKRSGMPVNQLAEASIVASARIHLGLISMHAGGPRMNGGIGFAIVNPIANVNAKLNYRFTIRDSRPIPLLEHELDELIRDVEVVRLENGLRPATITIFGPIRSHVGMGSGTAIRLAILEALFALNGQSPADKALVANSKRGGTSGVGVTSYFSGGMILDLGRPTDGSLPTPSSQSNRLVSAATILPTLRMPDWPLCVCIPERIRAKTQREEVEFFERVLPLAIQDSYRTCYEAVFGIYAAVKDHDYQAFCRAVTSIQTTTWKALEWNEYGGALQRLKGQVERFGVDCVGMSSLGPSLFCFATPQTLARLVEAQLSLNCEIYKTRPNNSGRVLRLLP</sequence>
<evidence type="ECO:0000259" key="2">
    <source>
        <dbReference type="Pfam" id="PF00288"/>
    </source>
</evidence>
<dbReference type="NCBIfam" id="TIGR00144">
    <property type="entry name" value="beta_RFAP_syn"/>
    <property type="match status" value="1"/>
</dbReference>
<organism evidence="3 4">
    <name type="scientific">Bradyrhizobium japonicum</name>
    <dbReference type="NCBI Taxonomy" id="375"/>
    <lineage>
        <taxon>Bacteria</taxon>
        <taxon>Pseudomonadati</taxon>
        <taxon>Pseudomonadota</taxon>
        <taxon>Alphaproteobacteria</taxon>
        <taxon>Hyphomicrobiales</taxon>
        <taxon>Nitrobacteraceae</taxon>
        <taxon>Bradyrhizobium</taxon>
    </lineage>
</organism>
<dbReference type="SUPFAM" id="SSF54211">
    <property type="entry name" value="Ribosomal protein S5 domain 2-like"/>
    <property type="match status" value="1"/>
</dbReference>
<evidence type="ECO:0000256" key="1">
    <source>
        <dbReference type="ARBA" id="ARBA00022777"/>
    </source>
</evidence>
<dbReference type="AlphaFoldDB" id="A0A1Y2JSH1"/>
<dbReference type="PIRSF" id="PIRSF004884">
    <property type="entry name" value="Sugar_kin_arch"/>
    <property type="match status" value="1"/>
</dbReference>
<reference evidence="3 4" key="1">
    <citation type="submission" date="2017-03" db="EMBL/GenBank/DDBJ databases">
        <title>Whole genome sequences of fourteen strains of Bradyrhizobium canariense and one strain of Bradyrhizobium japonicum isolated from Lupinus (Papilionoideae: Genisteae) species in Algeria.</title>
        <authorList>
            <person name="Crovadore J."/>
            <person name="Chekireb D."/>
            <person name="Brachmann A."/>
            <person name="Chablais R."/>
            <person name="Cochard B."/>
            <person name="Lefort F."/>
        </authorList>
    </citation>
    <scope>NUCLEOTIDE SEQUENCE [LARGE SCALE GENOMIC DNA]</scope>
    <source>
        <strain evidence="3 4">UBMA197</strain>
    </source>
</reference>
<gene>
    <name evidence="3" type="ORF">BSZ19_11515</name>
</gene>
<keyword evidence="1" id="KW-0808">Transferase</keyword>
<name>A0A1Y2JSH1_BRAJP</name>
<comment type="caution">
    <text evidence="3">The sequence shown here is derived from an EMBL/GenBank/DDBJ whole genome shotgun (WGS) entry which is preliminary data.</text>
</comment>
<dbReference type="InterPro" id="IPR020568">
    <property type="entry name" value="Ribosomal_Su5_D2-typ_SF"/>
</dbReference>
<keyword evidence="1" id="KW-0418">Kinase</keyword>
<feature type="domain" description="GHMP kinase N-terminal" evidence="2">
    <location>
        <begin position="88"/>
        <end position="146"/>
    </location>
</feature>
<protein>
    <recommendedName>
        <fullName evidence="2">GHMP kinase N-terminal domain-containing protein</fullName>
    </recommendedName>
</protein>
<accession>A0A1Y2JSH1</accession>
<dbReference type="EMBL" id="NAFL01000229">
    <property type="protein sequence ID" value="OSJ34648.1"/>
    <property type="molecule type" value="Genomic_DNA"/>
</dbReference>
<evidence type="ECO:0000313" key="3">
    <source>
        <dbReference type="EMBL" id="OSJ34648.1"/>
    </source>
</evidence>
<dbReference type="Pfam" id="PF00288">
    <property type="entry name" value="GHMP_kinases_N"/>
    <property type="match status" value="1"/>
</dbReference>
<dbReference type="Proteomes" id="UP000193335">
    <property type="component" value="Unassembled WGS sequence"/>
</dbReference>
<dbReference type="GO" id="GO:0016301">
    <property type="term" value="F:kinase activity"/>
    <property type="evidence" value="ECO:0007669"/>
    <property type="project" value="UniProtKB-KW"/>
</dbReference>
<evidence type="ECO:0000313" key="4">
    <source>
        <dbReference type="Proteomes" id="UP000193335"/>
    </source>
</evidence>